<feature type="compositionally biased region" description="Basic and acidic residues" evidence="1">
    <location>
        <begin position="348"/>
        <end position="369"/>
    </location>
</feature>
<organism evidence="2">
    <name type="scientific">Cladocopium goreaui</name>
    <dbReference type="NCBI Taxonomy" id="2562237"/>
    <lineage>
        <taxon>Eukaryota</taxon>
        <taxon>Sar</taxon>
        <taxon>Alveolata</taxon>
        <taxon>Dinophyceae</taxon>
        <taxon>Suessiales</taxon>
        <taxon>Symbiodiniaceae</taxon>
        <taxon>Cladocopium</taxon>
    </lineage>
</organism>
<feature type="compositionally biased region" description="Polar residues" evidence="1">
    <location>
        <begin position="225"/>
        <end position="236"/>
    </location>
</feature>
<gene>
    <name evidence="2" type="ORF">C1SCF055_LOCUS35171</name>
</gene>
<dbReference type="PANTHER" id="PTHR12436:SF4">
    <property type="entry name" value="LEUKOCYTE RECEPTOR CLUSTER MEMBER 8"/>
    <property type="match status" value="1"/>
</dbReference>
<name>A0A9P1DHK6_9DINO</name>
<dbReference type="EMBL" id="CAMXCT020004657">
    <property type="protein sequence ID" value="CAL1163215.1"/>
    <property type="molecule type" value="Genomic_DNA"/>
</dbReference>
<keyword evidence="4" id="KW-1185">Reference proteome</keyword>
<feature type="compositionally biased region" description="Basic and acidic residues" evidence="1">
    <location>
        <begin position="249"/>
        <end position="273"/>
    </location>
</feature>
<evidence type="ECO:0000313" key="4">
    <source>
        <dbReference type="Proteomes" id="UP001152797"/>
    </source>
</evidence>
<proteinExistence type="predicted"/>
<dbReference type="PANTHER" id="PTHR12436">
    <property type="entry name" value="80 KDA MCM3-ASSOCIATED PROTEIN"/>
    <property type="match status" value="1"/>
</dbReference>
<feature type="compositionally biased region" description="Basic and acidic residues" evidence="1">
    <location>
        <begin position="308"/>
        <end position="319"/>
    </location>
</feature>
<dbReference type="AlphaFoldDB" id="A0A9P1DHK6"/>
<dbReference type="EMBL" id="CAMXCT010004657">
    <property type="protein sequence ID" value="CAI4009840.1"/>
    <property type="molecule type" value="Genomic_DNA"/>
</dbReference>
<dbReference type="EMBL" id="CAMXCT030004657">
    <property type="protein sequence ID" value="CAL4797152.1"/>
    <property type="molecule type" value="Genomic_DNA"/>
</dbReference>
<sequence>MPPNPPTVHKHGVEIMYLCDGEVPYVCMESGSPFHEYASSMLQCALSSGTKADGLYTYCNDKRLNVELNRLSMKPAEYMVAQVKQPRMEHVKAVGGTKRSLLIGLVISIVNSKLVPLSELWELMDSYGLRRQFEELLVAAPAPTFSAKKRTEKASKASSNGWEGKWKDDWGSGEWEDWGKWKDKSSGYDNSYGSYGSYSKYSYDYKDWSKASRSRSAPRGDSFKPAQSQRSASQGTERSHKSAKFSRSVHADGEEPKGEKGGDETETWKEPTKKKPRTEIQAPERPEREVSGASLFKEAIATLPETVYGHDDRHDDREAPWIGGPPGPGGPGARRREGRTNGRSTPEVSDKPLEGKNSDVERPFMRFDGSPRAEDVRPLPVLREAFSRAKERWESSRDWSYVGEMLRSIRQDLTIQMVQDAFVVEVHEYWAQVALEFGDFKQFDQAAAQLEVYYVDPTLESGAGKVQEVLAWRLLYFTLEGEGLATTEFLRRFWGRLDNSPVVKFARRLRRVMSQRCFSQAIKLLSTNPEDVPALPQSLRNELLRRARLLQLMGLCKALKDRLTKETLESFGLAQDDEDKATTLPIVYMKDECQIDAQATHEQAAKELEPTALRSATPGQVRIKRRLGRQHEDHLNGFMRAPPVREISAPKEKEKTKVTKPRMVD</sequence>
<accession>A0A9P1DHK6</accession>
<feature type="compositionally biased region" description="Basic and acidic residues" evidence="1">
    <location>
        <begin position="648"/>
        <end position="665"/>
    </location>
</feature>
<evidence type="ECO:0000313" key="2">
    <source>
        <dbReference type="EMBL" id="CAI4009840.1"/>
    </source>
</evidence>
<protein>
    <submittedName>
        <fullName evidence="3">Vacuolar-sorting protein SNF8</fullName>
    </submittedName>
</protein>
<dbReference type="InterPro" id="IPR045107">
    <property type="entry name" value="SAC3/GANP/THP3"/>
</dbReference>
<dbReference type="Proteomes" id="UP001152797">
    <property type="component" value="Unassembled WGS sequence"/>
</dbReference>
<reference evidence="3 4" key="2">
    <citation type="submission" date="2024-05" db="EMBL/GenBank/DDBJ databases">
        <authorList>
            <person name="Chen Y."/>
            <person name="Shah S."/>
            <person name="Dougan E. K."/>
            <person name="Thang M."/>
            <person name="Chan C."/>
        </authorList>
    </citation>
    <scope>NUCLEOTIDE SEQUENCE [LARGE SCALE GENOMIC DNA]</scope>
</reference>
<dbReference type="OrthoDB" id="199574at2759"/>
<dbReference type="GO" id="GO:0005634">
    <property type="term" value="C:nucleus"/>
    <property type="evidence" value="ECO:0007669"/>
    <property type="project" value="TreeGrafter"/>
</dbReference>
<evidence type="ECO:0000313" key="3">
    <source>
        <dbReference type="EMBL" id="CAL4797152.1"/>
    </source>
</evidence>
<comment type="caution">
    <text evidence="2">The sequence shown here is derived from an EMBL/GenBank/DDBJ whole genome shotgun (WGS) entry which is preliminary data.</text>
</comment>
<feature type="region of interest" description="Disordered" evidence="1">
    <location>
        <begin position="640"/>
        <end position="665"/>
    </location>
</feature>
<evidence type="ECO:0000256" key="1">
    <source>
        <dbReference type="SAM" id="MobiDB-lite"/>
    </source>
</evidence>
<feature type="region of interest" description="Disordered" evidence="1">
    <location>
        <begin position="214"/>
        <end position="369"/>
    </location>
</feature>
<dbReference type="Gene3D" id="1.25.40.990">
    <property type="match status" value="1"/>
</dbReference>
<reference evidence="2" key="1">
    <citation type="submission" date="2022-10" db="EMBL/GenBank/DDBJ databases">
        <authorList>
            <person name="Chen Y."/>
            <person name="Dougan E. K."/>
            <person name="Chan C."/>
            <person name="Rhodes N."/>
            <person name="Thang M."/>
        </authorList>
    </citation>
    <scope>NUCLEOTIDE SEQUENCE</scope>
</reference>